<keyword evidence="4" id="KW-0238">DNA-binding</keyword>
<keyword evidence="3" id="KW-0815">Transposition</keyword>
<evidence type="ECO:0000259" key="8">
    <source>
        <dbReference type="Pfam" id="PF05598"/>
    </source>
</evidence>
<evidence type="ECO:0000259" key="7">
    <source>
        <dbReference type="Pfam" id="PF01609"/>
    </source>
</evidence>
<evidence type="ECO:0000313" key="10">
    <source>
        <dbReference type="Proteomes" id="UP000596092"/>
    </source>
</evidence>
<evidence type="ECO:0000256" key="3">
    <source>
        <dbReference type="ARBA" id="ARBA00022578"/>
    </source>
</evidence>
<keyword evidence="10" id="KW-1185">Reference proteome</keyword>
<dbReference type="Proteomes" id="UP000596092">
    <property type="component" value="Chromosome"/>
</dbReference>
<feature type="domain" description="Transposase InsH N-terminal" evidence="8">
    <location>
        <begin position="18"/>
        <end position="114"/>
    </location>
</feature>
<protein>
    <submittedName>
        <fullName evidence="9">IS5 family transposase</fullName>
    </submittedName>
</protein>
<dbReference type="EMBL" id="CP054140">
    <property type="protein sequence ID" value="QQG64514.1"/>
    <property type="molecule type" value="Genomic_DNA"/>
</dbReference>
<comment type="similarity">
    <text evidence="2">Belongs to the transposase 11 family.</text>
</comment>
<dbReference type="InterPro" id="IPR047959">
    <property type="entry name" value="Transpos_IS5"/>
</dbReference>
<keyword evidence="5" id="KW-0233">DNA recombination</keyword>
<evidence type="ECO:0000256" key="2">
    <source>
        <dbReference type="ARBA" id="ARBA00010075"/>
    </source>
</evidence>
<dbReference type="GO" id="GO:0004803">
    <property type="term" value="F:transposase activity"/>
    <property type="evidence" value="ECO:0007669"/>
    <property type="project" value="InterPro"/>
</dbReference>
<dbReference type="InterPro" id="IPR002559">
    <property type="entry name" value="Transposase_11"/>
</dbReference>
<accession>A0A7T5VAW7</accession>
<reference evidence="9 10" key="1">
    <citation type="submission" date="2020-05" db="EMBL/GenBank/DDBJ databases">
        <title>Complete genome of Desulfobulbus oligotrophicus.</title>
        <authorList>
            <person name="Podar M."/>
        </authorList>
    </citation>
    <scope>NUCLEOTIDE SEQUENCE [LARGE SCALE GENOMIC DNA]</scope>
    <source>
        <strain evidence="9 10">Prop6</strain>
    </source>
</reference>
<comment type="function">
    <text evidence="1">Involved in the transposition of the insertion sequence IS5.</text>
</comment>
<sequence>MRGPDIQQQKLFSYLSPESRVPQTHPLRPIRIMADKALKELSPVFRELYSRTGRPSIPPEQLLRSLLLQILYSIRSERMLVEQLDYNLLFRWFVGLSMDEAIWDHSVYSKNRERILHSDLAVMFLRSICSQAEAAGLLSDDHFTVDGTLIETWASLKSFRPKDEEPPVSTGGNRNPAVDFHGKKRRNDTHASVTDPESRLFRKGKGKEARLCFMGHVLMENRNGLVVDTRLTQATGTAEREAALSMASDIPGTHRVTIGADKGYDCKEFVDDLRSLTVTPHVAQKVKGSAIDGRTTRHAGYAVSRKKRKRVEEIFGWMKTVAWLRKARYKGVEKIDWLFTLSAAAYNMVRMRNLGVVTSG</sequence>
<name>A0A7T5VAW7_9BACT</name>
<dbReference type="KEGG" id="dog:HP555_00910"/>
<dbReference type="PANTHER" id="PTHR35604:SF2">
    <property type="entry name" value="TRANSPOSASE INSH FOR INSERTION SEQUENCE ELEMENT IS5A-RELATED"/>
    <property type="match status" value="1"/>
</dbReference>
<evidence type="ECO:0000256" key="4">
    <source>
        <dbReference type="ARBA" id="ARBA00023125"/>
    </source>
</evidence>
<organism evidence="9 10">
    <name type="scientific">Desulfobulbus oligotrophicus</name>
    <dbReference type="NCBI Taxonomy" id="1909699"/>
    <lineage>
        <taxon>Bacteria</taxon>
        <taxon>Pseudomonadati</taxon>
        <taxon>Thermodesulfobacteriota</taxon>
        <taxon>Desulfobulbia</taxon>
        <taxon>Desulfobulbales</taxon>
        <taxon>Desulfobulbaceae</taxon>
        <taxon>Desulfobulbus</taxon>
    </lineage>
</organism>
<dbReference type="PANTHER" id="PTHR35604">
    <property type="entry name" value="TRANSPOSASE INSH FOR INSERTION SEQUENCE ELEMENT IS5A-RELATED"/>
    <property type="match status" value="1"/>
</dbReference>
<dbReference type="GO" id="GO:0003677">
    <property type="term" value="F:DNA binding"/>
    <property type="evidence" value="ECO:0007669"/>
    <property type="project" value="UniProtKB-KW"/>
</dbReference>
<proteinExistence type="inferred from homology"/>
<feature type="region of interest" description="Disordered" evidence="6">
    <location>
        <begin position="161"/>
        <end position="197"/>
    </location>
</feature>
<gene>
    <name evidence="9" type="ORF">HP555_00910</name>
</gene>
<dbReference type="GO" id="GO:0006313">
    <property type="term" value="P:DNA transposition"/>
    <property type="evidence" value="ECO:0007669"/>
    <property type="project" value="InterPro"/>
</dbReference>
<dbReference type="RefSeq" id="WP_199263347.1">
    <property type="nucleotide sequence ID" value="NZ_CP054140.1"/>
</dbReference>
<dbReference type="NCBIfam" id="NF033581">
    <property type="entry name" value="transpos_IS5_4"/>
    <property type="match status" value="1"/>
</dbReference>
<dbReference type="InterPro" id="IPR008490">
    <property type="entry name" value="Transposase_InsH_N"/>
</dbReference>
<evidence type="ECO:0000256" key="1">
    <source>
        <dbReference type="ARBA" id="ARBA00003544"/>
    </source>
</evidence>
<feature type="domain" description="Transposase IS4-like" evidence="7">
    <location>
        <begin position="196"/>
        <end position="348"/>
    </location>
</feature>
<evidence type="ECO:0000256" key="5">
    <source>
        <dbReference type="ARBA" id="ARBA00023172"/>
    </source>
</evidence>
<dbReference type="Pfam" id="PF05598">
    <property type="entry name" value="DUF772"/>
    <property type="match status" value="1"/>
</dbReference>
<evidence type="ECO:0000313" key="9">
    <source>
        <dbReference type="EMBL" id="QQG64514.1"/>
    </source>
</evidence>
<dbReference type="AlphaFoldDB" id="A0A7T5VAW7"/>
<dbReference type="Pfam" id="PF01609">
    <property type="entry name" value="DDE_Tnp_1"/>
    <property type="match status" value="1"/>
</dbReference>
<evidence type="ECO:0000256" key="6">
    <source>
        <dbReference type="SAM" id="MobiDB-lite"/>
    </source>
</evidence>